<dbReference type="NCBIfam" id="TIGR03570">
    <property type="entry name" value="NeuD_NnaD"/>
    <property type="match status" value="1"/>
</dbReference>
<dbReference type="PANTHER" id="PTHR43300:SF7">
    <property type="entry name" value="UDP-N-ACETYLBACILLOSAMINE N-ACETYLTRANSFERASE"/>
    <property type="match status" value="1"/>
</dbReference>
<gene>
    <name evidence="3" type="ORF">SAMN04488544_0825</name>
</gene>
<name>A0A1H2LTK5_9ACTN</name>
<dbReference type="Gene3D" id="2.160.10.10">
    <property type="entry name" value="Hexapeptide repeat proteins"/>
    <property type="match status" value="1"/>
</dbReference>
<dbReference type="STRING" id="546874.SAMN04488544_0825"/>
<keyword evidence="4" id="KW-1185">Reference proteome</keyword>
<dbReference type="SUPFAM" id="SSF51161">
    <property type="entry name" value="Trimeric LpxA-like enzymes"/>
    <property type="match status" value="1"/>
</dbReference>
<dbReference type="AlphaFoldDB" id="A0A1H2LTK5"/>
<feature type="active site" description="Proton acceptor" evidence="1">
    <location>
        <position position="140"/>
    </location>
</feature>
<dbReference type="CDD" id="cd03360">
    <property type="entry name" value="LbH_AT_putative"/>
    <property type="match status" value="1"/>
</dbReference>
<evidence type="ECO:0000313" key="4">
    <source>
        <dbReference type="Proteomes" id="UP000198825"/>
    </source>
</evidence>
<evidence type="ECO:0000256" key="1">
    <source>
        <dbReference type="PIRSR" id="PIRSR620019-1"/>
    </source>
</evidence>
<feature type="site" description="Increases basicity of active site His" evidence="1">
    <location>
        <position position="141"/>
    </location>
</feature>
<dbReference type="RefSeq" id="WP_091073363.1">
    <property type="nucleotide sequence ID" value="NZ_LT629799.1"/>
</dbReference>
<dbReference type="InterPro" id="IPR050179">
    <property type="entry name" value="Trans_hexapeptide_repeat"/>
</dbReference>
<protein>
    <submittedName>
        <fullName evidence="3">Sugar O-acyltransferase, sialic acid O-acetyltransferase NeuD family</fullName>
    </submittedName>
</protein>
<dbReference type="OrthoDB" id="3697257at2"/>
<dbReference type="GO" id="GO:0016746">
    <property type="term" value="F:acyltransferase activity"/>
    <property type="evidence" value="ECO:0007669"/>
    <property type="project" value="UniProtKB-KW"/>
</dbReference>
<dbReference type="InterPro" id="IPR020019">
    <property type="entry name" value="AcTrfase_PglD-like"/>
</dbReference>
<dbReference type="Gene3D" id="3.40.50.20">
    <property type="match status" value="1"/>
</dbReference>
<proteinExistence type="predicted"/>
<sequence>MSVPLVLVAASGLAREVLAALAEDPAGHEVRGVLDDAPNLQGTLVGGVPVLGTLEDAAAHPDAQLLVCVGRGAGRATVVDRLAGLGVTDERYATYVHPLASVPATCRVGSGSVVLAGAVLTTDVRLGRHVVVMPRVVLTHDDSVADFATLCSGVVLGGHVHVGRAAYLGMNSSVREDSTVGAGAVLGMGAVLLTDLPDDQTWVGVPARPRTTSSVRTTTSIGSTS</sequence>
<organism evidence="3 4">
    <name type="scientific">Microlunatus sagamiharensis</name>
    <dbReference type="NCBI Taxonomy" id="546874"/>
    <lineage>
        <taxon>Bacteria</taxon>
        <taxon>Bacillati</taxon>
        <taxon>Actinomycetota</taxon>
        <taxon>Actinomycetes</taxon>
        <taxon>Propionibacteriales</taxon>
        <taxon>Propionibacteriaceae</taxon>
        <taxon>Microlunatus</taxon>
    </lineage>
</organism>
<keyword evidence="3" id="KW-0012">Acyltransferase</keyword>
<dbReference type="InterPro" id="IPR011004">
    <property type="entry name" value="Trimer_LpxA-like_sf"/>
</dbReference>
<dbReference type="Proteomes" id="UP000198825">
    <property type="component" value="Chromosome I"/>
</dbReference>
<evidence type="ECO:0000313" key="3">
    <source>
        <dbReference type="EMBL" id="SDU84350.1"/>
    </source>
</evidence>
<keyword evidence="3" id="KW-0808">Transferase</keyword>
<dbReference type="EMBL" id="LT629799">
    <property type="protein sequence ID" value="SDU84350.1"/>
    <property type="molecule type" value="Genomic_DNA"/>
</dbReference>
<reference evidence="4" key="1">
    <citation type="submission" date="2016-10" db="EMBL/GenBank/DDBJ databases">
        <authorList>
            <person name="Varghese N."/>
            <person name="Submissions S."/>
        </authorList>
    </citation>
    <scope>NUCLEOTIDE SEQUENCE [LARGE SCALE GENOMIC DNA]</scope>
    <source>
        <strain evidence="4">DSM 21743</strain>
    </source>
</reference>
<accession>A0A1H2LTK5</accession>
<feature type="binding site" evidence="2">
    <location>
        <position position="70"/>
    </location>
    <ligand>
        <name>substrate</name>
    </ligand>
</feature>
<evidence type="ECO:0000256" key="2">
    <source>
        <dbReference type="PIRSR" id="PIRSR620019-2"/>
    </source>
</evidence>
<dbReference type="PANTHER" id="PTHR43300">
    <property type="entry name" value="ACETYLTRANSFERASE"/>
    <property type="match status" value="1"/>
</dbReference>